<dbReference type="GO" id="GO:0004721">
    <property type="term" value="F:phosphoprotein phosphatase activity"/>
    <property type="evidence" value="ECO:0007669"/>
    <property type="project" value="InterPro"/>
</dbReference>
<dbReference type="Pfam" id="PF13350">
    <property type="entry name" value="Y_phosphatase3"/>
    <property type="match status" value="1"/>
</dbReference>
<keyword evidence="2" id="KW-0732">Signal</keyword>
<accession>A0A916WWJ6</accession>
<dbReference type="Gene3D" id="3.90.190.10">
    <property type="entry name" value="Protein tyrosine phosphatase superfamily"/>
    <property type="match status" value="1"/>
</dbReference>
<dbReference type="SUPFAM" id="SSF52799">
    <property type="entry name" value="(Phosphotyrosine protein) phosphatases II"/>
    <property type="match status" value="1"/>
</dbReference>
<keyword evidence="5" id="KW-1185">Reference proteome</keyword>
<evidence type="ECO:0000313" key="5">
    <source>
        <dbReference type="Proteomes" id="UP000621454"/>
    </source>
</evidence>
<gene>
    <name evidence="4" type="primary">ptp1</name>
    <name evidence="4" type="ORF">GCM10011489_25110</name>
</gene>
<evidence type="ECO:0000259" key="3">
    <source>
        <dbReference type="PROSITE" id="PS50056"/>
    </source>
</evidence>
<dbReference type="EMBL" id="BMGC01000017">
    <property type="protein sequence ID" value="GGB36077.1"/>
    <property type="molecule type" value="Genomic_DNA"/>
</dbReference>
<name>A0A916WWJ6_9ACTN</name>
<evidence type="ECO:0000256" key="2">
    <source>
        <dbReference type="SAM" id="SignalP"/>
    </source>
</evidence>
<proteinExistence type="inferred from homology"/>
<evidence type="ECO:0000313" key="4">
    <source>
        <dbReference type="EMBL" id="GGB36077.1"/>
    </source>
</evidence>
<comment type="similarity">
    <text evidence="1">Belongs to the protein-tyrosine phosphatase family.</text>
</comment>
<evidence type="ECO:0000256" key="1">
    <source>
        <dbReference type="ARBA" id="ARBA00009580"/>
    </source>
</evidence>
<dbReference type="PROSITE" id="PS50056">
    <property type="entry name" value="TYR_PHOSPHATASE_2"/>
    <property type="match status" value="1"/>
</dbReference>
<dbReference type="Proteomes" id="UP000621454">
    <property type="component" value="Unassembled WGS sequence"/>
</dbReference>
<dbReference type="AlphaFoldDB" id="A0A916WWJ6"/>
<feature type="signal peptide" evidence="2">
    <location>
        <begin position="1"/>
        <end position="20"/>
    </location>
</feature>
<dbReference type="InterPro" id="IPR000387">
    <property type="entry name" value="Tyr_Pase_dom"/>
</dbReference>
<sequence>MRRLIATTSLACALAVSATAAPALLAQASAAPVSSAPVSSAAPTATATPRAVELAGTSNTRTFGNYRTTSGQGIRNLVIRSDQLSAITPADARTLHTLGVTEILDFRTAIERGLQPDRAVPGARNISLDVLGGGGVDLSSLLQSVDMNASYRSFVTSASARAAFGAALRHIEAQAGQRHTVLYHCTAGKDRTGWMSAVLLTILGVDSHTVEADYLASNTFRHTSANGSIDGVDVSWLRSSFAAVDQRFGSFDNYVHTGLGLTTTDVNRLKAELLIPRR</sequence>
<reference evidence="4" key="2">
    <citation type="submission" date="2020-09" db="EMBL/GenBank/DDBJ databases">
        <authorList>
            <person name="Sun Q."/>
            <person name="Zhou Y."/>
        </authorList>
    </citation>
    <scope>NUCLEOTIDE SEQUENCE</scope>
    <source>
        <strain evidence="4">CGMCC 1.12827</strain>
    </source>
</reference>
<dbReference type="PANTHER" id="PTHR31126:SF1">
    <property type="entry name" value="TYROSINE SPECIFIC PROTEIN PHOSPHATASES DOMAIN-CONTAINING PROTEIN"/>
    <property type="match status" value="1"/>
</dbReference>
<dbReference type="InterPro" id="IPR029021">
    <property type="entry name" value="Prot-tyrosine_phosphatase-like"/>
</dbReference>
<feature type="domain" description="Tyrosine specific protein phosphatases" evidence="3">
    <location>
        <begin position="162"/>
        <end position="206"/>
    </location>
</feature>
<protein>
    <submittedName>
        <fullName evidence="4">Protein-tyrosine-phosphatase</fullName>
    </submittedName>
</protein>
<comment type="caution">
    <text evidence="4">The sequence shown here is derived from an EMBL/GenBank/DDBJ whole genome shotgun (WGS) entry which is preliminary data.</text>
</comment>
<organism evidence="4 5">
    <name type="scientific">Gordonia jinhuaensis</name>
    <dbReference type="NCBI Taxonomy" id="1517702"/>
    <lineage>
        <taxon>Bacteria</taxon>
        <taxon>Bacillati</taxon>
        <taxon>Actinomycetota</taxon>
        <taxon>Actinomycetes</taxon>
        <taxon>Mycobacteriales</taxon>
        <taxon>Gordoniaceae</taxon>
        <taxon>Gordonia</taxon>
    </lineage>
</organism>
<dbReference type="PANTHER" id="PTHR31126">
    <property type="entry name" value="TYROSINE-PROTEIN PHOSPHATASE"/>
    <property type="match status" value="1"/>
</dbReference>
<feature type="chain" id="PRO_5037667670" evidence="2">
    <location>
        <begin position="21"/>
        <end position="278"/>
    </location>
</feature>
<reference evidence="4" key="1">
    <citation type="journal article" date="2014" name="Int. J. Syst. Evol. Microbiol.">
        <title>Complete genome sequence of Corynebacterium casei LMG S-19264T (=DSM 44701T), isolated from a smear-ripened cheese.</title>
        <authorList>
            <consortium name="US DOE Joint Genome Institute (JGI-PGF)"/>
            <person name="Walter F."/>
            <person name="Albersmeier A."/>
            <person name="Kalinowski J."/>
            <person name="Ruckert C."/>
        </authorList>
    </citation>
    <scope>NUCLEOTIDE SEQUENCE</scope>
    <source>
        <strain evidence="4">CGMCC 1.12827</strain>
    </source>
</reference>
<dbReference type="InterPro" id="IPR026893">
    <property type="entry name" value="Tyr/Ser_Pase_IphP-type"/>
</dbReference>
<dbReference type="RefSeq" id="WP_188586927.1">
    <property type="nucleotide sequence ID" value="NZ_BMGC01000017.1"/>
</dbReference>